<reference evidence="13" key="1">
    <citation type="submission" date="2014-07" db="EMBL/GenBank/DDBJ databases">
        <title>Identification of a novel salt tolerance gene in wild soybean by whole-genome sequencing.</title>
        <authorList>
            <person name="Lam H.-M."/>
            <person name="Qi X."/>
            <person name="Li M.-W."/>
            <person name="Liu X."/>
            <person name="Xie M."/>
            <person name="Ni M."/>
            <person name="Xu X."/>
        </authorList>
    </citation>
    <scope>NUCLEOTIDE SEQUENCE [LARGE SCALE GENOMIC DNA]</scope>
    <source>
        <tissue evidence="13">Root</tissue>
    </source>
</reference>
<accession>A0A0B2R7L9</accession>
<dbReference type="InterPro" id="IPR001611">
    <property type="entry name" value="Leu-rich_rpt"/>
</dbReference>
<evidence type="ECO:0000256" key="7">
    <source>
        <dbReference type="ARBA" id="ARBA00022989"/>
    </source>
</evidence>
<evidence type="ECO:0000256" key="8">
    <source>
        <dbReference type="ARBA" id="ARBA00023136"/>
    </source>
</evidence>
<organism evidence="13">
    <name type="scientific">Glycine soja</name>
    <name type="common">Wild soybean</name>
    <dbReference type="NCBI Taxonomy" id="3848"/>
    <lineage>
        <taxon>Eukaryota</taxon>
        <taxon>Viridiplantae</taxon>
        <taxon>Streptophyta</taxon>
        <taxon>Embryophyta</taxon>
        <taxon>Tracheophyta</taxon>
        <taxon>Spermatophyta</taxon>
        <taxon>Magnoliopsida</taxon>
        <taxon>eudicotyledons</taxon>
        <taxon>Gunneridae</taxon>
        <taxon>Pentapetalae</taxon>
        <taxon>rosids</taxon>
        <taxon>fabids</taxon>
        <taxon>Fabales</taxon>
        <taxon>Fabaceae</taxon>
        <taxon>Papilionoideae</taxon>
        <taxon>50 kb inversion clade</taxon>
        <taxon>NPAAA clade</taxon>
        <taxon>indigoferoid/millettioid clade</taxon>
        <taxon>Phaseoleae</taxon>
        <taxon>Glycine</taxon>
        <taxon>Glycine subgen. Soja</taxon>
    </lineage>
</organism>
<evidence type="ECO:0000256" key="11">
    <source>
        <dbReference type="SAM" id="Phobius"/>
    </source>
</evidence>
<proteinExistence type="inferred from homology"/>
<evidence type="ECO:0000256" key="2">
    <source>
        <dbReference type="ARBA" id="ARBA00009592"/>
    </source>
</evidence>
<keyword evidence="10" id="KW-0325">Glycoprotein</keyword>
<evidence type="ECO:0000256" key="6">
    <source>
        <dbReference type="ARBA" id="ARBA00022737"/>
    </source>
</evidence>
<keyword evidence="6" id="KW-0677">Repeat</keyword>
<keyword evidence="3" id="KW-0433">Leucine-rich repeat</keyword>
<dbReference type="Pfam" id="PF00560">
    <property type="entry name" value="LRR_1"/>
    <property type="match status" value="7"/>
</dbReference>
<dbReference type="FunFam" id="3.80.10.10:FF:000111">
    <property type="entry name" value="LRR receptor-like serine/threonine-protein kinase ERECTA"/>
    <property type="match status" value="1"/>
</dbReference>
<feature type="domain" description="Leucine-rich repeat-containing N-terminal plant-type" evidence="12">
    <location>
        <begin position="34"/>
        <end position="72"/>
    </location>
</feature>
<evidence type="ECO:0000256" key="9">
    <source>
        <dbReference type="ARBA" id="ARBA00023170"/>
    </source>
</evidence>
<evidence type="ECO:0000313" key="13">
    <source>
        <dbReference type="EMBL" id="KHN27747.1"/>
    </source>
</evidence>
<comment type="similarity">
    <text evidence="2">Belongs to the RLP family.</text>
</comment>
<sequence length="576" mass="64045">MNTSPSEYAIIFAWLLCAIMFNTGMCSLNIRCSQKDKHALLNFKQGVIDPSSVLSSWSTQQDCCEWRGVKCDNITSRVTHLSLSCSTTLPTYTDKEDKSHCLTALRYLDLSYNDNLSINSLQWISSMPSLEYLYLTGIDLHKETNWLQFVTMLPSLSELDMDVNMSKVLLNSTFIYMSSNDLKGGLPQLSSNVAFLDISNNSLSGTISPLLCDHKMLNGKNNLEYLDISLNHLSGGLTNCWKNWKSLVHVNFGSNNLTGKIPTSMSLLSNLTSLHLHENKLYGDIPLALQNCHSLLIFNVRENNFSGNIPNWIPHGAKALQLRSNHFSGVIPTQICQMSSLIILDVADNTISGHIPSCLHNITALVFNNASYNKLTFFFPIDGFSYYIFEDSLELVTKGQTIDYGMNLHFVSLIDMSSNNLSGIIPPQMFSLIGLYSLNFSHNKLTGQIPNEIGNMKNLESLDFSTNQLWGEIPQGLSNLSFLASLNLSFNNFTGKIPSGTQLQGFGALSYIGNRNLCGPPLTKFCLQVSEPKDTKAIDEDGDESAFWSWFYIGIGSGFGTGFLGVSYKFLYDLRG</sequence>
<evidence type="ECO:0000256" key="3">
    <source>
        <dbReference type="ARBA" id="ARBA00022614"/>
    </source>
</evidence>
<dbReference type="EC" id="2.7.11.1" evidence="13"/>
<dbReference type="Proteomes" id="UP000053555">
    <property type="component" value="Unassembled WGS sequence"/>
</dbReference>
<dbReference type="InterPro" id="IPR013210">
    <property type="entry name" value="LRR_N_plant-typ"/>
</dbReference>
<keyword evidence="9 13" id="KW-0675">Receptor</keyword>
<evidence type="ECO:0000256" key="1">
    <source>
        <dbReference type="ARBA" id="ARBA00004479"/>
    </source>
</evidence>
<dbReference type="InterPro" id="IPR046956">
    <property type="entry name" value="RLP23-like"/>
</dbReference>
<dbReference type="FunFam" id="3.80.10.10:FF:000041">
    <property type="entry name" value="LRR receptor-like serine/threonine-protein kinase ERECTA"/>
    <property type="match status" value="1"/>
</dbReference>
<evidence type="ECO:0000256" key="4">
    <source>
        <dbReference type="ARBA" id="ARBA00022692"/>
    </source>
</evidence>
<keyword evidence="8 11" id="KW-0472">Membrane</keyword>
<keyword evidence="7 11" id="KW-1133">Transmembrane helix</keyword>
<evidence type="ECO:0000256" key="10">
    <source>
        <dbReference type="ARBA" id="ARBA00023180"/>
    </source>
</evidence>
<dbReference type="GO" id="GO:0016020">
    <property type="term" value="C:membrane"/>
    <property type="evidence" value="ECO:0007669"/>
    <property type="project" value="UniProtKB-SubCell"/>
</dbReference>
<dbReference type="EMBL" id="KN653085">
    <property type="protein sequence ID" value="KHN27747.1"/>
    <property type="molecule type" value="Genomic_DNA"/>
</dbReference>
<evidence type="ECO:0000259" key="12">
    <source>
        <dbReference type="Pfam" id="PF08263"/>
    </source>
</evidence>
<keyword evidence="13" id="KW-0418">Kinase</keyword>
<protein>
    <submittedName>
        <fullName evidence="13">Probably inactive leucine-rich repeat receptor-like protein kinase</fullName>
        <ecNumber evidence="13">2.7.11.1</ecNumber>
    </submittedName>
</protein>
<gene>
    <name evidence="13" type="ORF">glysoja_025552</name>
</gene>
<evidence type="ECO:0000256" key="5">
    <source>
        <dbReference type="ARBA" id="ARBA00022729"/>
    </source>
</evidence>
<comment type="subcellular location">
    <subcellularLocation>
        <location evidence="1">Membrane</location>
        <topology evidence="1">Single-pass type I membrane protein</topology>
    </subcellularLocation>
</comment>
<dbReference type="Pfam" id="PF08263">
    <property type="entry name" value="LRRNT_2"/>
    <property type="match status" value="1"/>
</dbReference>
<dbReference type="PANTHER" id="PTHR48063">
    <property type="entry name" value="LRR RECEPTOR-LIKE KINASE"/>
    <property type="match status" value="1"/>
</dbReference>
<dbReference type="PANTHER" id="PTHR48063:SF98">
    <property type="entry name" value="LRR RECEPTOR-LIKE SERINE_THREONINE-PROTEIN KINASE FLS2"/>
    <property type="match status" value="1"/>
</dbReference>
<dbReference type="AlphaFoldDB" id="A0A0B2R7L9"/>
<dbReference type="SUPFAM" id="SSF52058">
    <property type="entry name" value="L domain-like"/>
    <property type="match status" value="1"/>
</dbReference>
<keyword evidence="4 11" id="KW-0812">Transmembrane</keyword>
<dbReference type="GO" id="GO:0004674">
    <property type="term" value="F:protein serine/threonine kinase activity"/>
    <property type="evidence" value="ECO:0007669"/>
    <property type="project" value="UniProtKB-EC"/>
</dbReference>
<keyword evidence="5" id="KW-0732">Signal</keyword>
<feature type="transmembrane region" description="Helical" evidence="11">
    <location>
        <begin position="547"/>
        <end position="571"/>
    </location>
</feature>
<dbReference type="InterPro" id="IPR032675">
    <property type="entry name" value="LRR_dom_sf"/>
</dbReference>
<dbReference type="Gene3D" id="3.80.10.10">
    <property type="entry name" value="Ribonuclease Inhibitor"/>
    <property type="match status" value="2"/>
</dbReference>
<keyword evidence="13" id="KW-0808">Transferase</keyword>
<name>A0A0B2R7L9_GLYSO</name>